<feature type="transmembrane region" description="Helical" evidence="1">
    <location>
        <begin position="108"/>
        <end position="127"/>
    </location>
</feature>
<evidence type="ECO:0008006" key="4">
    <source>
        <dbReference type="Google" id="ProtNLM"/>
    </source>
</evidence>
<feature type="transmembrane region" description="Helical" evidence="1">
    <location>
        <begin position="50"/>
        <end position="71"/>
    </location>
</feature>
<keyword evidence="3" id="KW-1185">Reference proteome</keyword>
<feature type="transmembrane region" description="Helical" evidence="1">
    <location>
        <begin position="134"/>
        <end position="156"/>
    </location>
</feature>
<accession>A0ABY2LTB3</accession>
<name>A0ABY2LTB3_9LEPT</name>
<protein>
    <recommendedName>
        <fullName evidence="4">DUF2029 domain-containing protein</fullName>
    </recommendedName>
</protein>
<evidence type="ECO:0000313" key="2">
    <source>
        <dbReference type="EMBL" id="TGL05464.1"/>
    </source>
</evidence>
<dbReference type="EMBL" id="RQFO01000004">
    <property type="protein sequence ID" value="TGL05464.1"/>
    <property type="molecule type" value="Genomic_DNA"/>
</dbReference>
<dbReference type="Proteomes" id="UP000297465">
    <property type="component" value="Unassembled WGS sequence"/>
</dbReference>
<evidence type="ECO:0000313" key="3">
    <source>
        <dbReference type="Proteomes" id="UP000297465"/>
    </source>
</evidence>
<keyword evidence="1" id="KW-0812">Transmembrane</keyword>
<keyword evidence="1" id="KW-1133">Transmembrane helix</keyword>
<proteinExistence type="predicted"/>
<sequence>MDGNSFVITGLRYVDKDFLSIYNPLGTAPYTYSPQISQFFSLFLMFGEKYAYSLLIFANGFGIYLSLLIFFGIFSKRQRNKYIYIYIFVPLFLMLSSFFFIINESFFIAQIDLLLLFPLSLFLYCIINGNLLSASILLAFLIQFKPFFLILLLPVLFEFLKNKKYKKLIHFCLPFIMFLLFSPLFHIVETGISLENYYNLFKEYINTSIGISNGFCCGSVSNSLKSILYNLFSGVPQSQVGGTHMITQIFPILISLKLIC</sequence>
<feature type="transmembrane region" description="Helical" evidence="1">
    <location>
        <begin position="168"/>
        <end position="188"/>
    </location>
</feature>
<gene>
    <name evidence="2" type="ORF">EHQ31_01725</name>
</gene>
<reference evidence="3" key="1">
    <citation type="journal article" date="2019" name="PLoS Negl. Trop. Dis.">
        <title>Revisiting the worldwide diversity of Leptospira species in the environment.</title>
        <authorList>
            <person name="Vincent A.T."/>
            <person name="Schiettekatte O."/>
            <person name="Bourhy P."/>
            <person name="Veyrier F.J."/>
            <person name="Picardeau M."/>
        </authorList>
    </citation>
    <scope>NUCLEOTIDE SEQUENCE [LARGE SCALE GENOMIC DNA]</scope>
    <source>
        <strain evidence="3">201800278</strain>
    </source>
</reference>
<keyword evidence="1" id="KW-0472">Membrane</keyword>
<evidence type="ECO:0000256" key="1">
    <source>
        <dbReference type="SAM" id="Phobius"/>
    </source>
</evidence>
<feature type="transmembrane region" description="Helical" evidence="1">
    <location>
        <begin position="83"/>
        <end position="102"/>
    </location>
</feature>
<organism evidence="2 3">
    <name type="scientific">Leptospira montravelensis</name>
    <dbReference type="NCBI Taxonomy" id="2484961"/>
    <lineage>
        <taxon>Bacteria</taxon>
        <taxon>Pseudomonadati</taxon>
        <taxon>Spirochaetota</taxon>
        <taxon>Spirochaetia</taxon>
        <taxon>Leptospirales</taxon>
        <taxon>Leptospiraceae</taxon>
        <taxon>Leptospira</taxon>
    </lineage>
</organism>
<dbReference type="RefSeq" id="WP_135569043.1">
    <property type="nucleotide sequence ID" value="NZ_RQFN01000011.1"/>
</dbReference>
<comment type="caution">
    <text evidence="2">The sequence shown here is derived from an EMBL/GenBank/DDBJ whole genome shotgun (WGS) entry which is preliminary data.</text>
</comment>